<keyword evidence="3" id="KW-1185">Reference proteome</keyword>
<reference evidence="2 3" key="1">
    <citation type="submission" date="2018-08" db="EMBL/GenBank/DDBJ databases">
        <title>A genome reference for cultivated species of the human gut microbiota.</title>
        <authorList>
            <person name="Zou Y."/>
            <person name="Xue W."/>
            <person name="Luo G."/>
        </authorList>
    </citation>
    <scope>NUCLEOTIDE SEQUENCE [LARGE SCALE GENOMIC DNA]</scope>
    <source>
        <strain evidence="2 3">AF35-6BH</strain>
    </source>
</reference>
<feature type="region of interest" description="Disordered" evidence="1">
    <location>
        <begin position="1"/>
        <end position="155"/>
    </location>
</feature>
<evidence type="ECO:0000313" key="2">
    <source>
        <dbReference type="EMBL" id="RHM10567.1"/>
    </source>
</evidence>
<gene>
    <name evidence="2" type="ORF">DWZ83_06155</name>
</gene>
<protein>
    <submittedName>
        <fullName evidence="2">Neurofilament protein</fullName>
    </submittedName>
</protein>
<proteinExistence type="predicted"/>
<organism evidence="2 3">
    <name type="scientific">Amedibacillus dolichus</name>
    <dbReference type="NCBI Taxonomy" id="31971"/>
    <lineage>
        <taxon>Bacteria</taxon>
        <taxon>Bacillati</taxon>
        <taxon>Bacillota</taxon>
        <taxon>Erysipelotrichia</taxon>
        <taxon>Erysipelotrichales</taxon>
        <taxon>Erysipelotrichaceae</taxon>
        <taxon>Amedibacillus</taxon>
    </lineage>
</organism>
<sequence>MGGANMTAKNKKALNKAMKAKKEGKPVKAEETKDKQSTVKEEVKKITAAKEPKKITTAKEPKKIAASKEPEKIAAQPEPKKLSTQPEPKKLAVKAETEKEAKPKAEPKEEKKVVKKTAAKEKATKSSEKAKRTAKRVKEETATPKKAVKKASKASVKKTVEEPKLDLKNVSLDDCMWRLNEKGADVSYEMVAAMLLDEKDMKKVVKGIAEDKQLSDATALTLLQAVVEKISQTMDIKAADFAQIKKAMAAFEKGKLGDDDEANAQLYLDAFKTAEKILMIAQRKQIALAADVSKLLGSDVAVFMEHFFQTAYDLLPSWQYSDVKFYEDFAYAILSQFEDLYELHQLRIQLDVADLYIKHGDFGQGDACYGYILRDNQIKDYIYYRYASVYESIDINRAKEIAYGSMQYVDERYTYYPQLAEIINK</sequence>
<evidence type="ECO:0000256" key="1">
    <source>
        <dbReference type="SAM" id="MobiDB-lite"/>
    </source>
</evidence>
<feature type="compositionally biased region" description="Basic residues" evidence="1">
    <location>
        <begin position="146"/>
        <end position="155"/>
    </location>
</feature>
<dbReference type="OrthoDB" id="1644546at2"/>
<dbReference type="Proteomes" id="UP000284868">
    <property type="component" value="Unassembled WGS sequence"/>
</dbReference>
<dbReference type="EMBL" id="QRPK01000026">
    <property type="protein sequence ID" value="RHM10567.1"/>
    <property type="molecule type" value="Genomic_DNA"/>
</dbReference>
<feature type="compositionally biased region" description="Basic and acidic residues" evidence="1">
    <location>
        <begin position="87"/>
        <end position="143"/>
    </location>
</feature>
<feature type="compositionally biased region" description="Basic and acidic residues" evidence="1">
    <location>
        <begin position="20"/>
        <end position="72"/>
    </location>
</feature>
<accession>A0A415PCY6</accession>
<evidence type="ECO:0000313" key="3">
    <source>
        <dbReference type="Proteomes" id="UP000284868"/>
    </source>
</evidence>
<name>A0A415PCY6_9FIRM</name>
<dbReference type="AlphaFoldDB" id="A0A415PCY6"/>
<comment type="caution">
    <text evidence="2">The sequence shown here is derived from an EMBL/GenBank/DDBJ whole genome shotgun (WGS) entry which is preliminary data.</text>
</comment>